<keyword evidence="2 6" id="KW-0812">Transmembrane</keyword>
<feature type="domain" description="Fatty acid hydroxylase" evidence="7">
    <location>
        <begin position="131"/>
        <end position="278"/>
    </location>
</feature>
<feature type="region of interest" description="Disordered" evidence="5">
    <location>
        <begin position="321"/>
        <end position="349"/>
    </location>
</feature>
<organism evidence="8 9">
    <name type="scientific">Sphingomonas rosea</name>
    <dbReference type="NCBI Taxonomy" id="335605"/>
    <lineage>
        <taxon>Bacteria</taxon>
        <taxon>Pseudomonadati</taxon>
        <taxon>Pseudomonadota</taxon>
        <taxon>Alphaproteobacteria</taxon>
        <taxon>Sphingomonadales</taxon>
        <taxon>Sphingomonadaceae</taxon>
        <taxon>Sphingomonas</taxon>
    </lineage>
</organism>
<dbReference type="EMBL" id="BAABBR010000001">
    <property type="protein sequence ID" value="GAA4037726.1"/>
    <property type="molecule type" value="Genomic_DNA"/>
</dbReference>
<dbReference type="InterPro" id="IPR006694">
    <property type="entry name" value="Fatty_acid_hydroxylase"/>
</dbReference>
<comment type="subcellular location">
    <subcellularLocation>
        <location evidence="1">Membrane</location>
    </subcellularLocation>
</comment>
<dbReference type="InterPro" id="IPR050307">
    <property type="entry name" value="Sterol_Desaturase_Related"/>
</dbReference>
<protein>
    <submittedName>
        <fullName evidence="8">Sterol desaturase family protein</fullName>
    </submittedName>
</protein>
<keyword evidence="9" id="KW-1185">Reference proteome</keyword>
<dbReference type="Proteomes" id="UP001424459">
    <property type="component" value="Unassembled WGS sequence"/>
</dbReference>
<evidence type="ECO:0000256" key="6">
    <source>
        <dbReference type="SAM" id="Phobius"/>
    </source>
</evidence>
<keyword evidence="3 6" id="KW-1133">Transmembrane helix</keyword>
<evidence type="ECO:0000256" key="5">
    <source>
        <dbReference type="SAM" id="MobiDB-lite"/>
    </source>
</evidence>
<feature type="transmembrane region" description="Helical" evidence="6">
    <location>
        <begin position="180"/>
        <end position="198"/>
    </location>
</feature>
<reference evidence="9" key="1">
    <citation type="journal article" date="2019" name="Int. J. Syst. Evol. Microbiol.">
        <title>The Global Catalogue of Microorganisms (GCM) 10K type strain sequencing project: providing services to taxonomists for standard genome sequencing and annotation.</title>
        <authorList>
            <consortium name="The Broad Institute Genomics Platform"/>
            <consortium name="The Broad Institute Genome Sequencing Center for Infectious Disease"/>
            <person name="Wu L."/>
            <person name="Ma J."/>
        </authorList>
    </citation>
    <scope>NUCLEOTIDE SEQUENCE [LARGE SCALE GENOMIC DNA]</scope>
    <source>
        <strain evidence="9">JCM 17564</strain>
    </source>
</reference>
<evidence type="ECO:0000256" key="4">
    <source>
        <dbReference type="ARBA" id="ARBA00023136"/>
    </source>
</evidence>
<accession>A0ABP7U867</accession>
<proteinExistence type="predicted"/>
<evidence type="ECO:0000256" key="1">
    <source>
        <dbReference type="ARBA" id="ARBA00004370"/>
    </source>
</evidence>
<evidence type="ECO:0000256" key="3">
    <source>
        <dbReference type="ARBA" id="ARBA00022989"/>
    </source>
</evidence>
<name>A0ABP7U867_9SPHN</name>
<keyword evidence="4 6" id="KW-0472">Membrane</keyword>
<dbReference type="Pfam" id="PF04116">
    <property type="entry name" value="FA_hydroxylase"/>
    <property type="match status" value="1"/>
</dbReference>
<sequence>MPSLAAFTDLLRAWTLPFVAWGSQFAWWTYVGAAGLAAGLLWRRRGRVGSPRAVLRYLLPARLVGHRSTRLDVKLLVVALVVGTLQEPWVAGAVSFVRDAVARGEGLVFGASTALGPNGAASPWVTGLSVLATFLAIELGYWLAHLAMHRVPALWEFHKVHHSAEVLTPLTEWRQHPLEWALFPVVIGAVVAAVQGALVTAFGAAAVTAAGGANLILVGFMVSVLHLRHSELPFAATGWLGRLVQSPAHHQIHHSVDPAHYDRNLGFCLSLWDWAFGTLVVPEKGARYRFGLGEEDRALETVGGSLVAPFWRALGMRPSTALRTNEGGASPPPAPPASGRGEEGALLGG</sequence>
<comment type="caution">
    <text evidence="8">The sequence shown here is derived from an EMBL/GenBank/DDBJ whole genome shotgun (WGS) entry which is preliminary data.</text>
</comment>
<evidence type="ECO:0000256" key="2">
    <source>
        <dbReference type="ARBA" id="ARBA00022692"/>
    </source>
</evidence>
<feature type="transmembrane region" description="Helical" evidence="6">
    <location>
        <begin position="204"/>
        <end position="225"/>
    </location>
</feature>
<evidence type="ECO:0000259" key="7">
    <source>
        <dbReference type="Pfam" id="PF04116"/>
    </source>
</evidence>
<dbReference type="PANTHER" id="PTHR11863">
    <property type="entry name" value="STEROL DESATURASE"/>
    <property type="match status" value="1"/>
</dbReference>
<gene>
    <name evidence="8" type="ORF">GCM10022281_18020</name>
</gene>
<evidence type="ECO:0000313" key="8">
    <source>
        <dbReference type="EMBL" id="GAA4037726.1"/>
    </source>
</evidence>
<feature type="transmembrane region" description="Helical" evidence="6">
    <location>
        <begin position="75"/>
        <end position="97"/>
    </location>
</feature>
<feature type="transmembrane region" description="Helical" evidence="6">
    <location>
        <begin position="25"/>
        <end position="42"/>
    </location>
</feature>
<dbReference type="RefSeq" id="WP_344696746.1">
    <property type="nucleotide sequence ID" value="NZ_BAABBR010000001.1"/>
</dbReference>
<evidence type="ECO:0000313" key="9">
    <source>
        <dbReference type="Proteomes" id="UP001424459"/>
    </source>
</evidence>
<feature type="transmembrane region" description="Helical" evidence="6">
    <location>
        <begin position="124"/>
        <end position="144"/>
    </location>
</feature>